<name>A0ABP0EKW0_9ASCO</name>
<evidence type="ECO:0000313" key="2">
    <source>
        <dbReference type="Proteomes" id="UP001497600"/>
    </source>
</evidence>
<dbReference type="EMBL" id="OZ004259">
    <property type="protein sequence ID" value="CAK7917110.1"/>
    <property type="molecule type" value="Genomic_DNA"/>
</dbReference>
<proteinExistence type="predicted"/>
<reference evidence="1 2" key="1">
    <citation type="submission" date="2024-01" db="EMBL/GenBank/DDBJ databases">
        <authorList>
            <consortium name="Genoscope - CEA"/>
            <person name="William W."/>
        </authorList>
    </citation>
    <scope>NUCLEOTIDE SEQUENCE [LARGE SCALE GENOMIC DNA]</scope>
    <source>
        <strain evidence="1 2">29B2s-10</strain>
    </source>
</reference>
<protein>
    <submittedName>
        <fullName evidence="1">Uncharacterized protein</fullName>
    </submittedName>
</protein>
<evidence type="ECO:0000313" key="1">
    <source>
        <dbReference type="EMBL" id="CAK7917110.1"/>
    </source>
</evidence>
<sequence>MIIQSESSSHKTPDFTRSGSFRSEVRFVNSICNLKSSK</sequence>
<organism evidence="1 2">
    <name type="scientific">[Candida] anglica</name>
    <dbReference type="NCBI Taxonomy" id="148631"/>
    <lineage>
        <taxon>Eukaryota</taxon>
        <taxon>Fungi</taxon>
        <taxon>Dikarya</taxon>
        <taxon>Ascomycota</taxon>
        <taxon>Saccharomycotina</taxon>
        <taxon>Pichiomycetes</taxon>
        <taxon>Debaryomycetaceae</taxon>
        <taxon>Kurtzmaniella</taxon>
    </lineage>
</organism>
<dbReference type="Proteomes" id="UP001497600">
    <property type="component" value="Chromosome G"/>
</dbReference>
<keyword evidence="2" id="KW-1185">Reference proteome</keyword>
<accession>A0ABP0EKW0</accession>
<gene>
    <name evidence="1" type="ORF">CAAN4_G06964</name>
</gene>